<evidence type="ECO:0000256" key="4">
    <source>
        <dbReference type="ARBA" id="ARBA00022722"/>
    </source>
</evidence>
<evidence type="ECO:0000256" key="1">
    <source>
        <dbReference type="ARBA" id="ARBA00000077"/>
    </source>
</evidence>
<keyword evidence="5" id="KW-0479">Metal-binding</keyword>
<organism evidence="9 10">
    <name type="scientific">Aspergillus sclerotiicarbonarius (strain CBS 121057 / IBT 28362)</name>
    <dbReference type="NCBI Taxonomy" id="1448318"/>
    <lineage>
        <taxon>Eukaryota</taxon>
        <taxon>Fungi</taxon>
        <taxon>Dikarya</taxon>
        <taxon>Ascomycota</taxon>
        <taxon>Pezizomycotina</taxon>
        <taxon>Eurotiomycetes</taxon>
        <taxon>Eurotiomycetidae</taxon>
        <taxon>Eurotiales</taxon>
        <taxon>Aspergillaceae</taxon>
        <taxon>Aspergillus</taxon>
        <taxon>Aspergillus subgen. Circumdati</taxon>
    </lineage>
</organism>
<dbReference type="EMBL" id="KZ826373">
    <property type="protein sequence ID" value="PYI04109.1"/>
    <property type="molecule type" value="Genomic_DNA"/>
</dbReference>
<dbReference type="STRING" id="1448318.A0A319ESV4"/>
<evidence type="ECO:0000259" key="8">
    <source>
        <dbReference type="PROSITE" id="PS50879"/>
    </source>
</evidence>
<comment type="catalytic activity">
    <reaction evidence="1">
        <text>Endonucleolytic cleavage to 5'-phosphomonoester.</text>
        <dbReference type="EC" id="3.1.26.4"/>
    </reaction>
</comment>
<sequence length="250" mass="28152">MIDSGSEQPAGSPPVPRTGILIAIDEDPQPRIPVLPKRFFPPIPRVTPQILFPDRVVCFNDHLRIHRFIGAIDSAQFLVYADGACFDNGRDKPKAGWAFVFKDSTSDRPTKGRISGRLETTALTGEARRPTGRRAELRAVIAALQYLYKDCDTFESVVVATDSAYVVNNAIRLLGKWSSNGWTNLSGNPVQNKDLWQDLLRAVEGWAKKNREVYLWRIHPDWNGEADRFARLAVTSRPLPIDFGELRGYY</sequence>
<keyword evidence="10" id="KW-1185">Reference proteome</keyword>
<dbReference type="CDD" id="cd13934">
    <property type="entry name" value="RNase_H_Dikarya_like"/>
    <property type="match status" value="1"/>
</dbReference>
<name>A0A319ESV4_ASPSB</name>
<feature type="domain" description="RNase H type-1" evidence="8">
    <location>
        <begin position="73"/>
        <end position="235"/>
    </location>
</feature>
<evidence type="ECO:0000256" key="3">
    <source>
        <dbReference type="ARBA" id="ARBA00012180"/>
    </source>
</evidence>
<accession>A0A319ESV4</accession>
<evidence type="ECO:0000256" key="5">
    <source>
        <dbReference type="ARBA" id="ARBA00022723"/>
    </source>
</evidence>
<dbReference type="VEuPathDB" id="FungiDB:BO78DRAFT_321370"/>
<gene>
    <name evidence="9" type="ORF">BO78DRAFT_321370</name>
</gene>
<evidence type="ECO:0000313" key="9">
    <source>
        <dbReference type="EMBL" id="PYI04109.1"/>
    </source>
</evidence>
<evidence type="ECO:0000256" key="6">
    <source>
        <dbReference type="ARBA" id="ARBA00022759"/>
    </source>
</evidence>
<comment type="similarity">
    <text evidence="2">Belongs to the RNase H family.</text>
</comment>
<dbReference type="Gene3D" id="3.30.420.10">
    <property type="entry name" value="Ribonuclease H-like superfamily/Ribonuclease H"/>
    <property type="match status" value="1"/>
</dbReference>
<dbReference type="GO" id="GO:0004523">
    <property type="term" value="F:RNA-DNA hybrid ribonuclease activity"/>
    <property type="evidence" value="ECO:0007669"/>
    <property type="project" value="UniProtKB-EC"/>
</dbReference>
<dbReference type="GO" id="GO:0046872">
    <property type="term" value="F:metal ion binding"/>
    <property type="evidence" value="ECO:0007669"/>
    <property type="project" value="UniProtKB-KW"/>
</dbReference>
<dbReference type="PANTHER" id="PTHR10642">
    <property type="entry name" value="RIBONUCLEASE H1"/>
    <property type="match status" value="1"/>
</dbReference>
<evidence type="ECO:0000256" key="2">
    <source>
        <dbReference type="ARBA" id="ARBA00005300"/>
    </source>
</evidence>
<dbReference type="InterPro" id="IPR002156">
    <property type="entry name" value="RNaseH_domain"/>
</dbReference>
<dbReference type="PANTHER" id="PTHR10642:SF26">
    <property type="entry name" value="RIBONUCLEASE H1"/>
    <property type="match status" value="1"/>
</dbReference>
<dbReference type="EC" id="3.1.26.4" evidence="3"/>
<protein>
    <recommendedName>
        <fullName evidence="3">ribonuclease H</fullName>
        <ecNumber evidence="3">3.1.26.4</ecNumber>
    </recommendedName>
</protein>
<keyword evidence="7" id="KW-0378">Hydrolase</keyword>
<dbReference type="Pfam" id="PF00075">
    <property type="entry name" value="RNase_H"/>
    <property type="match status" value="1"/>
</dbReference>
<dbReference type="PROSITE" id="PS50879">
    <property type="entry name" value="RNASE_H_1"/>
    <property type="match status" value="1"/>
</dbReference>
<keyword evidence="4" id="KW-0540">Nuclease</keyword>
<keyword evidence="6" id="KW-0255">Endonuclease</keyword>
<dbReference type="Proteomes" id="UP000248423">
    <property type="component" value="Unassembled WGS sequence"/>
</dbReference>
<dbReference type="OrthoDB" id="407198at2759"/>
<evidence type="ECO:0000256" key="7">
    <source>
        <dbReference type="ARBA" id="ARBA00022801"/>
    </source>
</evidence>
<reference evidence="9 10" key="1">
    <citation type="submission" date="2018-02" db="EMBL/GenBank/DDBJ databases">
        <title>The genomes of Aspergillus section Nigri reveals drivers in fungal speciation.</title>
        <authorList>
            <consortium name="DOE Joint Genome Institute"/>
            <person name="Vesth T.C."/>
            <person name="Nybo J."/>
            <person name="Theobald S."/>
            <person name="Brandl J."/>
            <person name="Frisvad J.C."/>
            <person name="Nielsen K.F."/>
            <person name="Lyhne E.K."/>
            <person name="Kogle M.E."/>
            <person name="Kuo A."/>
            <person name="Riley R."/>
            <person name="Clum A."/>
            <person name="Nolan M."/>
            <person name="Lipzen A."/>
            <person name="Salamov A."/>
            <person name="Henrissat B."/>
            <person name="Wiebenga A."/>
            <person name="De vries R.P."/>
            <person name="Grigoriev I.V."/>
            <person name="Mortensen U.H."/>
            <person name="Andersen M.R."/>
            <person name="Baker S.E."/>
        </authorList>
    </citation>
    <scope>NUCLEOTIDE SEQUENCE [LARGE SCALE GENOMIC DNA]</scope>
    <source>
        <strain evidence="9 10">CBS 121057</strain>
    </source>
</reference>
<dbReference type="InterPro" id="IPR036397">
    <property type="entry name" value="RNaseH_sf"/>
</dbReference>
<dbReference type="GO" id="GO:0003676">
    <property type="term" value="F:nucleic acid binding"/>
    <property type="evidence" value="ECO:0007669"/>
    <property type="project" value="InterPro"/>
</dbReference>
<evidence type="ECO:0000313" key="10">
    <source>
        <dbReference type="Proteomes" id="UP000248423"/>
    </source>
</evidence>
<proteinExistence type="inferred from homology"/>
<dbReference type="GO" id="GO:0043137">
    <property type="term" value="P:DNA replication, removal of RNA primer"/>
    <property type="evidence" value="ECO:0007669"/>
    <property type="project" value="TreeGrafter"/>
</dbReference>
<dbReference type="AlphaFoldDB" id="A0A319ESV4"/>
<dbReference type="SUPFAM" id="SSF53098">
    <property type="entry name" value="Ribonuclease H-like"/>
    <property type="match status" value="1"/>
</dbReference>
<dbReference type="InterPro" id="IPR050092">
    <property type="entry name" value="RNase_H"/>
</dbReference>
<dbReference type="InterPro" id="IPR012337">
    <property type="entry name" value="RNaseH-like_sf"/>
</dbReference>